<gene>
    <name evidence="2" type="ORF">ABT317_19885</name>
</gene>
<proteinExistence type="predicted"/>
<evidence type="ECO:0000256" key="1">
    <source>
        <dbReference type="SAM" id="MobiDB-lite"/>
    </source>
</evidence>
<name>A0ABV1W4R7_9ACTN</name>
<keyword evidence="3" id="KW-1185">Reference proteome</keyword>
<sequence length="83" mass="8542">MFAGPEPHESAAGLHTELPPFHGPVEVEGSGHGVALRLPLAVRRLDASAVRQVVCTAAYTEGRDGTAEVTVRGDDGALPPAVC</sequence>
<dbReference type="RefSeq" id="WP_086726942.1">
    <property type="nucleotide sequence ID" value="NZ_MUBM01000164.1"/>
</dbReference>
<dbReference type="Proteomes" id="UP001458415">
    <property type="component" value="Unassembled WGS sequence"/>
</dbReference>
<organism evidence="2 3">
    <name type="scientific">Streptomyces carpinensis</name>
    <dbReference type="NCBI Taxonomy" id="66369"/>
    <lineage>
        <taxon>Bacteria</taxon>
        <taxon>Bacillati</taxon>
        <taxon>Actinomycetota</taxon>
        <taxon>Actinomycetes</taxon>
        <taxon>Kitasatosporales</taxon>
        <taxon>Streptomycetaceae</taxon>
        <taxon>Streptomyces</taxon>
    </lineage>
</organism>
<evidence type="ECO:0000313" key="2">
    <source>
        <dbReference type="EMBL" id="MER6979185.1"/>
    </source>
</evidence>
<reference evidence="2 3" key="1">
    <citation type="submission" date="2024-06" db="EMBL/GenBank/DDBJ databases">
        <title>The Natural Products Discovery Center: Release of the First 8490 Sequenced Strains for Exploring Actinobacteria Biosynthetic Diversity.</title>
        <authorList>
            <person name="Kalkreuter E."/>
            <person name="Kautsar S.A."/>
            <person name="Yang D."/>
            <person name="Bader C.D."/>
            <person name="Teijaro C.N."/>
            <person name="Fluegel L."/>
            <person name="Davis C.M."/>
            <person name="Simpson J.R."/>
            <person name="Lauterbach L."/>
            <person name="Steele A.D."/>
            <person name="Gui C."/>
            <person name="Meng S."/>
            <person name="Li G."/>
            <person name="Viehrig K."/>
            <person name="Ye F."/>
            <person name="Su P."/>
            <person name="Kiefer A.F."/>
            <person name="Nichols A."/>
            <person name="Cepeda A.J."/>
            <person name="Yan W."/>
            <person name="Fan B."/>
            <person name="Jiang Y."/>
            <person name="Adhikari A."/>
            <person name="Zheng C.-J."/>
            <person name="Schuster L."/>
            <person name="Cowan T.M."/>
            <person name="Smanski M.J."/>
            <person name="Chevrette M.G."/>
            <person name="De Carvalho L.P.S."/>
            <person name="Shen B."/>
        </authorList>
    </citation>
    <scope>NUCLEOTIDE SEQUENCE [LARGE SCALE GENOMIC DNA]</scope>
    <source>
        <strain evidence="2 3">NPDC000634</strain>
    </source>
</reference>
<dbReference type="EMBL" id="JBEPCU010000331">
    <property type="protein sequence ID" value="MER6979185.1"/>
    <property type="molecule type" value="Genomic_DNA"/>
</dbReference>
<feature type="region of interest" description="Disordered" evidence="1">
    <location>
        <begin position="1"/>
        <end position="26"/>
    </location>
</feature>
<protein>
    <submittedName>
        <fullName evidence="2">Uncharacterized protein</fullName>
    </submittedName>
</protein>
<comment type="caution">
    <text evidence="2">The sequence shown here is derived from an EMBL/GenBank/DDBJ whole genome shotgun (WGS) entry which is preliminary data.</text>
</comment>
<evidence type="ECO:0000313" key="3">
    <source>
        <dbReference type="Proteomes" id="UP001458415"/>
    </source>
</evidence>
<accession>A0ABV1W4R7</accession>